<evidence type="ECO:0000256" key="8">
    <source>
        <dbReference type="SAM" id="MobiDB-lite"/>
    </source>
</evidence>
<evidence type="ECO:0000259" key="9">
    <source>
        <dbReference type="Pfam" id="PF02308"/>
    </source>
</evidence>
<proteinExistence type="inferred from homology"/>
<feature type="compositionally biased region" description="Basic and acidic residues" evidence="8">
    <location>
        <begin position="183"/>
        <end position="193"/>
    </location>
</feature>
<feature type="region of interest" description="Disordered" evidence="8">
    <location>
        <begin position="166"/>
        <end position="193"/>
    </location>
</feature>
<evidence type="ECO:0000256" key="2">
    <source>
        <dbReference type="ARBA" id="ARBA00009298"/>
    </source>
</evidence>
<gene>
    <name evidence="10" type="ORF">C7440_0100</name>
</gene>
<keyword evidence="3" id="KW-1003">Cell membrane</keyword>
<dbReference type="STRING" id="1231391.GCA_000308195_02592"/>
<feature type="transmembrane region" description="Helical" evidence="7">
    <location>
        <begin position="116"/>
        <end position="138"/>
    </location>
</feature>
<dbReference type="PANTHER" id="PTHR33778">
    <property type="entry name" value="PROTEIN MGTC"/>
    <property type="match status" value="1"/>
</dbReference>
<evidence type="ECO:0000256" key="7">
    <source>
        <dbReference type="RuleBase" id="RU365041"/>
    </source>
</evidence>
<keyword evidence="7" id="KW-0997">Cell inner membrane</keyword>
<dbReference type="GO" id="GO:0005886">
    <property type="term" value="C:plasma membrane"/>
    <property type="evidence" value="ECO:0007669"/>
    <property type="project" value="UniProtKB-SubCell"/>
</dbReference>
<keyword evidence="5 7" id="KW-1133">Transmembrane helix</keyword>
<dbReference type="PRINTS" id="PR01837">
    <property type="entry name" value="MGTCSAPBPROT"/>
</dbReference>
<accession>A0A2U1CP97</accession>
<evidence type="ECO:0000313" key="11">
    <source>
        <dbReference type="Proteomes" id="UP000246145"/>
    </source>
</evidence>
<keyword evidence="4 7" id="KW-0812">Transmembrane</keyword>
<comment type="subcellular location">
    <subcellularLocation>
        <location evidence="7">Cell inner membrane</location>
        <topology evidence="7">Multi-pass membrane protein</topology>
    </subcellularLocation>
    <subcellularLocation>
        <location evidence="1">Cell membrane</location>
        <topology evidence="1">Multi-pass membrane protein</topology>
    </subcellularLocation>
</comment>
<evidence type="ECO:0000256" key="1">
    <source>
        <dbReference type="ARBA" id="ARBA00004651"/>
    </source>
</evidence>
<name>A0A2U1CP97_9BURK</name>
<evidence type="ECO:0000256" key="6">
    <source>
        <dbReference type="ARBA" id="ARBA00023136"/>
    </source>
</evidence>
<evidence type="ECO:0000256" key="4">
    <source>
        <dbReference type="ARBA" id="ARBA00022692"/>
    </source>
</evidence>
<feature type="transmembrane region" description="Helical" evidence="7">
    <location>
        <begin position="92"/>
        <end position="109"/>
    </location>
</feature>
<evidence type="ECO:0000313" key="10">
    <source>
        <dbReference type="EMBL" id="PVY67717.1"/>
    </source>
</evidence>
<dbReference type="EMBL" id="QEKO01000001">
    <property type="protein sequence ID" value="PVY67717.1"/>
    <property type="molecule type" value="Genomic_DNA"/>
</dbReference>
<feature type="transmembrane region" description="Helical" evidence="7">
    <location>
        <begin position="63"/>
        <end position="80"/>
    </location>
</feature>
<evidence type="ECO:0000256" key="3">
    <source>
        <dbReference type="ARBA" id="ARBA00022475"/>
    </source>
</evidence>
<comment type="similarity">
    <text evidence="2 7">Belongs to the MgtC/SapB family.</text>
</comment>
<comment type="caution">
    <text evidence="10">The sequence shown here is derived from an EMBL/GenBank/DDBJ whole genome shotgun (WGS) entry which is preliminary data.</text>
</comment>
<protein>
    <recommendedName>
        <fullName evidence="7">Protein MgtC</fullName>
    </recommendedName>
</protein>
<evidence type="ECO:0000256" key="5">
    <source>
        <dbReference type="ARBA" id="ARBA00022989"/>
    </source>
</evidence>
<dbReference type="InterPro" id="IPR003416">
    <property type="entry name" value="MgtC/SapB/SrpB/YhiD_fam"/>
</dbReference>
<feature type="domain" description="MgtC/SapB/SrpB/YhiD N-terminal" evidence="9">
    <location>
        <begin position="39"/>
        <end position="162"/>
    </location>
</feature>
<dbReference type="InterPro" id="IPR049177">
    <property type="entry name" value="MgtC_SapB_SrpB_YhiD_N"/>
</dbReference>
<keyword evidence="11" id="KW-1185">Reference proteome</keyword>
<reference evidence="10 11" key="1">
    <citation type="submission" date="2018-04" db="EMBL/GenBank/DDBJ databases">
        <title>Genomic Encyclopedia of Type Strains, Phase IV (KMG-IV): sequencing the most valuable type-strain genomes for metagenomic binning, comparative biology and taxonomic classification.</title>
        <authorList>
            <person name="Goeker M."/>
        </authorList>
    </citation>
    <scope>NUCLEOTIDE SEQUENCE [LARGE SCALE GENOMIC DNA]</scope>
    <source>
        <strain evidence="10 11">DSM 10065</strain>
    </source>
</reference>
<feature type="transmembrane region" description="Helical" evidence="7">
    <location>
        <begin position="144"/>
        <end position="161"/>
    </location>
</feature>
<dbReference type="Pfam" id="PF02308">
    <property type="entry name" value="MgtC"/>
    <property type="match status" value="1"/>
</dbReference>
<dbReference type="AlphaFoldDB" id="A0A2U1CP97"/>
<dbReference type="PANTHER" id="PTHR33778:SF1">
    <property type="entry name" value="MAGNESIUM TRANSPORTER YHID-RELATED"/>
    <property type="match status" value="1"/>
</dbReference>
<organism evidence="10 11">
    <name type="scientific">Pusillimonas noertemannii</name>
    <dbReference type="NCBI Taxonomy" id="305977"/>
    <lineage>
        <taxon>Bacteria</taxon>
        <taxon>Pseudomonadati</taxon>
        <taxon>Pseudomonadota</taxon>
        <taxon>Betaproteobacteria</taxon>
        <taxon>Burkholderiales</taxon>
        <taxon>Alcaligenaceae</taxon>
        <taxon>Pusillimonas</taxon>
    </lineage>
</organism>
<dbReference type="Proteomes" id="UP000246145">
    <property type="component" value="Unassembled WGS sequence"/>
</dbReference>
<feature type="transmembrane region" description="Helical" evidence="7">
    <location>
        <begin position="35"/>
        <end position="51"/>
    </location>
</feature>
<keyword evidence="6 7" id="KW-0472">Membrane</keyword>
<sequence>MKELFLIMHDAFATIWVTIVQEFSDVADLADATRIMVRLLMAVLLGGLIGYEREQQRKAAGLRTHMLVALGAAVFVLAPAESGMEIADMSRVLQGVVAGIGFLGAGAIIKLDQAGIIKGLTTAASIWMAAAIGITVGLGRETTAIMATALALFILIVLRWAEDNRQGRDEPSASGRGEQAKSAWKEGPAEKDR</sequence>